<dbReference type="STRING" id="691883.A0A058Z1U2"/>
<dbReference type="Pfam" id="PF00271">
    <property type="entry name" value="Helicase_C"/>
    <property type="match status" value="1"/>
</dbReference>
<dbReference type="InterPro" id="IPR050079">
    <property type="entry name" value="DEAD_box_RNA_helicase"/>
</dbReference>
<keyword evidence="1" id="KW-0547">Nucleotide-binding</keyword>
<evidence type="ECO:0000256" key="4">
    <source>
        <dbReference type="ARBA" id="ARBA00022840"/>
    </source>
</evidence>
<dbReference type="Proteomes" id="UP000030693">
    <property type="component" value="Unassembled WGS sequence"/>
</dbReference>
<evidence type="ECO:0000313" key="7">
    <source>
        <dbReference type="EMBL" id="KCV68096.1"/>
    </source>
</evidence>
<dbReference type="PANTHER" id="PTHR47959">
    <property type="entry name" value="ATP-DEPENDENT RNA HELICASE RHLE-RELATED"/>
    <property type="match status" value="1"/>
</dbReference>
<dbReference type="GO" id="GO:0005829">
    <property type="term" value="C:cytosol"/>
    <property type="evidence" value="ECO:0007669"/>
    <property type="project" value="TreeGrafter"/>
</dbReference>
<feature type="region of interest" description="Disordered" evidence="5">
    <location>
        <begin position="184"/>
        <end position="328"/>
    </location>
</feature>
<dbReference type="EMBL" id="KB932210">
    <property type="protein sequence ID" value="KCV68096.1"/>
    <property type="molecule type" value="Genomic_DNA"/>
</dbReference>
<dbReference type="CDD" id="cd18787">
    <property type="entry name" value="SF2_C_DEAD"/>
    <property type="match status" value="1"/>
</dbReference>
<evidence type="ECO:0000256" key="5">
    <source>
        <dbReference type="SAM" id="MobiDB-lite"/>
    </source>
</evidence>
<evidence type="ECO:0000256" key="3">
    <source>
        <dbReference type="ARBA" id="ARBA00022806"/>
    </source>
</evidence>
<feature type="compositionally biased region" description="Low complexity" evidence="5">
    <location>
        <begin position="297"/>
        <end position="312"/>
    </location>
</feature>
<dbReference type="eggNOG" id="KOG0338">
    <property type="taxonomic scope" value="Eukaryota"/>
</dbReference>
<feature type="compositionally biased region" description="Basic residues" evidence="5">
    <location>
        <begin position="234"/>
        <end position="243"/>
    </location>
</feature>
<dbReference type="OrthoDB" id="10259843at2759"/>
<dbReference type="InterPro" id="IPR001650">
    <property type="entry name" value="Helicase_C-like"/>
</dbReference>
<organism evidence="7">
    <name type="scientific">Fonticula alba</name>
    <name type="common">Slime mold</name>
    <dbReference type="NCBI Taxonomy" id="691883"/>
    <lineage>
        <taxon>Eukaryota</taxon>
        <taxon>Rotosphaerida</taxon>
        <taxon>Fonticulaceae</taxon>
        <taxon>Fonticula</taxon>
    </lineage>
</organism>
<accession>A0A058Z1U2</accession>
<proteinExistence type="predicted"/>
<dbReference type="InterPro" id="IPR027417">
    <property type="entry name" value="P-loop_NTPase"/>
</dbReference>
<sequence length="328" mass="35835">MKILFGLMGLKAAELHGNLTQLQRLEALEHFRDEQVDFLLATDVASRGLDISGIQTVINYSMPACFKTYLHRVGRTARAGQNGCSVTLVADAERKNLRKAIRHAADAVRRRNVPPEMVAKYGALLAEHEDRVKAILEEEKQEKLLATAEMELTRGDNLLKHRDEILSRPAKTWFQSKSEKAAAKRTDAEAAQQKVATKPRSKTDGLSRAKKRKIMYTQPATKDEVAAARAAARSFKKQKRPQKLLKLSDDSGSRRPAAGSKKKGSRGKADFSQDLADARKTPRAADPAPAAPPPWTPGTNNNNNNRTPHTAPGPGKAGEKKSPSPGGG</sequence>
<keyword evidence="2" id="KW-0378">Hydrolase</keyword>
<dbReference type="Gene3D" id="3.40.50.300">
    <property type="entry name" value="P-loop containing nucleotide triphosphate hydrolases"/>
    <property type="match status" value="1"/>
</dbReference>
<dbReference type="PANTHER" id="PTHR47959:SF1">
    <property type="entry name" value="ATP-DEPENDENT RNA HELICASE DBPA"/>
    <property type="match status" value="1"/>
</dbReference>
<name>A0A058Z1U2_FONAL</name>
<reference evidence="7" key="1">
    <citation type="submission" date="2013-04" db="EMBL/GenBank/DDBJ databases">
        <title>The Genome Sequence of Fonticula alba ATCC 38817.</title>
        <authorList>
            <consortium name="The Broad Institute Genomics Platform"/>
            <person name="Russ C."/>
            <person name="Cuomo C."/>
            <person name="Burger G."/>
            <person name="Gray M.W."/>
            <person name="Holland P.W.H."/>
            <person name="King N."/>
            <person name="Lang F.B.F."/>
            <person name="Roger A.J."/>
            <person name="Ruiz-Trillo I."/>
            <person name="Brown M."/>
            <person name="Walker B."/>
            <person name="Young S."/>
            <person name="Zeng Q."/>
            <person name="Gargeya S."/>
            <person name="Fitzgerald M."/>
            <person name="Haas B."/>
            <person name="Abouelleil A."/>
            <person name="Allen A.W."/>
            <person name="Alvarado L."/>
            <person name="Arachchi H.M."/>
            <person name="Berlin A.M."/>
            <person name="Chapman S.B."/>
            <person name="Gainer-Dewar J."/>
            <person name="Goldberg J."/>
            <person name="Griggs A."/>
            <person name="Gujja S."/>
            <person name="Hansen M."/>
            <person name="Howarth C."/>
            <person name="Imamovic A."/>
            <person name="Ireland A."/>
            <person name="Larimer J."/>
            <person name="McCowan C."/>
            <person name="Murphy C."/>
            <person name="Pearson M."/>
            <person name="Poon T.W."/>
            <person name="Priest M."/>
            <person name="Roberts A."/>
            <person name="Saif S."/>
            <person name="Shea T."/>
            <person name="Sisk P."/>
            <person name="Sykes S."/>
            <person name="Wortman J."/>
            <person name="Nusbaum C."/>
            <person name="Birren B."/>
        </authorList>
    </citation>
    <scope>NUCLEOTIDE SEQUENCE [LARGE SCALE GENOMIC DNA]</scope>
    <source>
        <strain evidence="7">ATCC 38817</strain>
    </source>
</reference>
<feature type="compositionally biased region" description="Basic and acidic residues" evidence="5">
    <location>
        <begin position="267"/>
        <end position="280"/>
    </location>
</feature>
<feature type="domain" description="Helicase C-terminal" evidence="6">
    <location>
        <begin position="1"/>
        <end position="125"/>
    </location>
</feature>
<dbReference type="SMART" id="SM00490">
    <property type="entry name" value="HELICc"/>
    <property type="match status" value="1"/>
</dbReference>
<protein>
    <recommendedName>
        <fullName evidence="6">Helicase C-terminal domain-containing protein</fullName>
    </recommendedName>
</protein>
<keyword evidence="4" id="KW-0067">ATP-binding</keyword>
<dbReference type="GO" id="GO:0016787">
    <property type="term" value="F:hydrolase activity"/>
    <property type="evidence" value="ECO:0007669"/>
    <property type="project" value="UniProtKB-KW"/>
</dbReference>
<dbReference type="GO" id="GO:0005524">
    <property type="term" value="F:ATP binding"/>
    <property type="evidence" value="ECO:0007669"/>
    <property type="project" value="UniProtKB-KW"/>
</dbReference>
<dbReference type="RefSeq" id="XP_009497470.1">
    <property type="nucleotide sequence ID" value="XM_009499195.1"/>
</dbReference>
<keyword evidence="8" id="KW-1185">Reference proteome</keyword>
<dbReference type="GeneID" id="20530073"/>
<keyword evidence="3" id="KW-0347">Helicase</keyword>
<dbReference type="AlphaFoldDB" id="A0A058Z1U2"/>
<evidence type="ECO:0000256" key="2">
    <source>
        <dbReference type="ARBA" id="ARBA00022801"/>
    </source>
</evidence>
<evidence type="ECO:0000256" key="1">
    <source>
        <dbReference type="ARBA" id="ARBA00022741"/>
    </source>
</evidence>
<dbReference type="PROSITE" id="PS51194">
    <property type="entry name" value="HELICASE_CTER"/>
    <property type="match status" value="1"/>
</dbReference>
<gene>
    <name evidence="7" type="ORF">H696_05348</name>
</gene>
<evidence type="ECO:0000259" key="6">
    <source>
        <dbReference type="PROSITE" id="PS51194"/>
    </source>
</evidence>
<dbReference type="GO" id="GO:0003724">
    <property type="term" value="F:RNA helicase activity"/>
    <property type="evidence" value="ECO:0007669"/>
    <property type="project" value="TreeGrafter"/>
</dbReference>
<dbReference type="SUPFAM" id="SSF52540">
    <property type="entry name" value="P-loop containing nucleoside triphosphate hydrolases"/>
    <property type="match status" value="1"/>
</dbReference>
<evidence type="ECO:0000313" key="8">
    <source>
        <dbReference type="Proteomes" id="UP000030693"/>
    </source>
</evidence>